<evidence type="ECO:0000313" key="2">
    <source>
        <dbReference type="Proteomes" id="UP000281553"/>
    </source>
</evidence>
<gene>
    <name evidence="1" type="ORF">DILT_LOCUS15284</name>
</gene>
<sequence length="65" mass="7178">MGHPESTAMMASLDPRVPKACVAIVDFRVTSVQSDRKVKLVRVEDLDRSVPLDRPVPPASWVPHS</sequence>
<accession>A0A3P7MHK3</accession>
<keyword evidence="2" id="KW-1185">Reference proteome</keyword>
<organism evidence="1 2">
    <name type="scientific">Dibothriocephalus latus</name>
    <name type="common">Fish tapeworm</name>
    <name type="synonym">Diphyllobothrium latum</name>
    <dbReference type="NCBI Taxonomy" id="60516"/>
    <lineage>
        <taxon>Eukaryota</taxon>
        <taxon>Metazoa</taxon>
        <taxon>Spiralia</taxon>
        <taxon>Lophotrochozoa</taxon>
        <taxon>Platyhelminthes</taxon>
        <taxon>Cestoda</taxon>
        <taxon>Eucestoda</taxon>
        <taxon>Diphyllobothriidea</taxon>
        <taxon>Diphyllobothriidae</taxon>
        <taxon>Dibothriocephalus</taxon>
    </lineage>
</organism>
<reference evidence="1 2" key="1">
    <citation type="submission" date="2018-11" db="EMBL/GenBank/DDBJ databases">
        <authorList>
            <consortium name="Pathogen Informatics"/>
        </authorList>
    </citation>
    <scope>NUCLEOTIDE SEQUENCE [LARGE SCALE GENOMIC DNA]</scope>
</reference>
<dbReference type="EMBL" id="UYRU01078283">
    <property type="protein sequence ID" value="VDN29004.1"/>
    <property type="molecule type" value="Genomic_DNA"/>
</dbReference>
<protein>
    <submittedName>
        <fullName evidence="1">Uncharacterized protein</fullName>
    </submittedName>
</protein>
<dbReference type="AlphaFoldDB" id="A0A3P7MHK3"/>
<proteinExistence type="predicted"/>
<name>A0A3P7MHK3_DIBLA</name>
<evidence type="ECO:0000313" key="1">
    <source>
        <dbReference type="EMBL" id="VDN29004.1"/>
    </source>
</evidence>
<dbReference type="Proteomes" id="UP000281553">
    <property type="component" value="Unassembled WGS sequence"/>
</dbReference>